<dbReference type="Proteomes" id="UP000177960">
    <property type="component" value="Unassembled WGS sequence"/>
</dbReference>
<reference evidence="2 3" key="1">
    <citation type="journal article" date="2016" name="Nat. Commun.">
        <title>Thousands of microbial genomes shed light on interconnected biogeochemical processes in an aquifer system.</title>
        <authorList>
            <person name="Anantharaman K."/>
            <person name="Brown C.T."/>
            <person name="Hug L.A."/>
            <person name="Sharon I."/>
            <person name="Castelle C.J."/>
            <person name="Probst A.J."/>
            <person name="Thomas B.C."/>
            <person name="Singh A."/>
            <person name="Wilkins M.J."/>
            <person name="Karaoz U."/>
            <person name="Brodie E.L."/>
            <person name="Williams K.H."/>
            <person name="Hubbard S.S."/>
            <person name="Banfield J.F."/>
        </authorList>
    </citation>
    <scope>NUCLEOTIDE SEQUENCE [LARGE SCALE GENOMIC DNA]</scope>
</reference>
<dbReference type="InterPro" id="IPR036366">
    <property type="entry name" value="PGBDSf"/>
</dbReference>
<feature type="domain" description="Peptidoglycan binding-like" evidence="1">
    <location>
        <begin position="77"/>
        <end position="141"/>
    </location>
</feature>
<dbReference type="STRING" id="1798404.A3B92_00645"/>
<protein>
    <recommendedName>
        <fullName evidence="1">Peptidoglycan binding-like domain-containing protein</fullName>
    </recommendedName>
</protein>
<dbReference type="Pfam" id="PF01471">
    <property type="entry name" value="PG_binding_1"/>
    <property type="match status" value="1"/>
</dbReference>
<evidence type="ECO:0000313" key="2">
    <source>
        <dbReference type="EMBL" id="OGY64280.1"/>
    </source>
</evidence>
<name>A0A1G1ZK75_9BACT</name>
<dbReference type="AlphaFoldDB" id="A0A1G1ZK75"/>
<gene>
    <name evidence="2" type="ORF">A3B92_00645</name>
</gene>
<comment type="caution">
    <text evidence="2">The sequence shown here is derived from an EMBL/GenBank/DDBJ whole genome shotgun (WGS) entry which is preliminary data.</text>
</comment>
<proteinExistence type="predicted"/>
<dbReference type="EMBL" id="MHJG01000005">
    <property type="protein sequence ID" value="OGY64280.1"/>
    <property type="molecule type" value="Genomic_DNA"/>
</dbReference>
<dbReference type="Gene3D" id="1.10.101.10">
    <property type="entry name" value="PGBD-like superfamily/PGBD"/>
    <property type="match status" value="1"/>
</dbReference>
<evidence type="ECO:0000313" key="3">
    <source>
        <dbReference type="Proteomes" id="UP000177960"/>
    </source>
</evidence>
<dbReference type="InterPro" id="IPR002477">
    <property type="entry name" value="Peptidoglycan-bd-like"/>
</dbReference>
<accession>A0A1G1ZK75</accession>
<dbReference type="InterPro" id="IPR036365">
    <property type="entry name" value="PGBD-like_sf"/>
</dbReference>
<dbReference type="SUPFAM" id="SSF47090">
    <property type="entry name" value="PGBD-like"/>
    <property type="match status" value="1"/>
</dbReference>
<evidence type="ECO:0000259" key="1">
    <source>
        <dbReference type="Pfam" id="PF01471"/>
    </source>
</evidence>
<organism evidence="2 3">
    <name type="scientific">Candidatus Harrisonbacteria bacterium RIFCSPHIGHO2_02_FULL_42_16</name>
    <dbReference type="NCBI Taxonomy" id="1798404"/>
    <lineage>
        <taxon>Bacteria</taxon>
        <taxon>Candidatus Harrisoniibacteriota</taxon>
    </lineage>
</organism>
<sequence length="350" mass="36806">MEKKLLSIITVISFFGAGMFLPMTAYGETAAELQVQINALLAQIQALQAQLTAGTSTSGSASASLTSSGDLTLGSKGAAVKELQMYLNANGAQVSASGAGSPGNETSYFGPATKAALAKWQAANGVSPAAGYFGPKTRAKMASMGETTPAPAPTMGGTTPAPIQEEIVSAPSDATVTVSLPAVPTPLPKLIVNDLKFNVDFPFLRNKNYSLFNLFDFIVESKENIAITRLRFKQTGTLDDGLIDNFRLVQVIGENETLLATFTGNPMNKFIEFNLVPNENKPNKGLVVSGGHYRVLTTITVSYGAIKPTVSLSIEKPADISVFDFNDLGRAADIPASIFPIGGPIYTISI</sequence>